<dbReference type="PROSITE" id="PS00018">
    <property type="entry name" value="EF_HAND_1"/>
    <property type="match status" value="1"/>
</dbReference>
<dbReference type="InterPro" id="IPR018247">
    <property type="entry name" value="EF_Hand_1_Ca_BS"/>
</dbReference>
<dbReference type="PROSITE" id="PS50222">
    <property type="entry name" value="EF_HAND_2"/>
    <property type="match status" value="1"/>
</dbReference>
<dbReference type="PANTHER" id="PTHR11216">
    <property type="entry name" value="EH DOMAIN"/>
    <property type="match status" value="1"/>
</dbReference>
<dbReference type="GO" id="GO:0005737">
    <property type="term" value="C:cytoplasm"/>
    <property type="evidence" value="ECO:0007669"/>
    <property type="project" value="TreeGrafter"/>
</dbReference>
<dbReference type="AlphaFoldDB" id="A0AAW1LY35"/>
<dbReference type="Pfam" id="PF12763">
    <property type="entry name" value="EH"/>
    <property type="match status" value="1"/>
</dbReference>
<dbReference type="GO" id="GO:0097708">
    <property type="term" value="C:intracellular vesicle"/>
    <property type="evidence" value="ECO:0007669"/>
    <property type="project" value="TreeGrafter"/>
</dbReference>
<dbReference type="FunFam" id="1.10.238.10:FF:000055">
    <property type="entry name" value="Intersectin-1 isoform 1"/>
    <property type="match status" value="1"/>
</dbReference>
<feature type="domain" description="EF-hand" evidence="4">
    <location>
        <begin position="71"/>
        <end position="106"/>
    </location>
</feature>
<gene>
    <name evidence="5" type="ORF">QE152_g9559</name>
</gene>
<dbReference type="EMBL" id="JASPKY010000082">
    <property type="protein sequence ID" value="KAK9738811.1"/>
    <property type="molecule type" value="Genomic_DNA"/>
</dbReference>
<dbReference type="Proteomes" id="UP001458880">
    <property type="component" value="Unassembled WGS sequence"/>
</dbReference>
<dbReference type="GO" id="GO:0042734">
    <property type="term" value="C:presynaptic membrane"/>
    <property type="evidence" value="ECO:0007669"/>
    <property type="project" value="TreeGrafter"/>
</dbReference>
<comment type="caution">
    <text evidence="5">The sequence shown here is derived from an EMBL/GenBank/DDBJ whole genome shotgun (WGS) entry which is preliminary data.</text>
</comment>
<feature type="region of interest" description="Disordered" evidence="2">
    <location>
        <begin position="284"/>
        <end position="326"/>
    </location>
</feature>
<feature type="domain" description="EH" evidence="3">
    <location>
        <begin position="39"/>
        <end position="127"/>
    </location>
</feature>
<dbReference type="GO" id="GO:0150007">
    <property type="term" value="P:clathrin-dependent synaptic vesicle endocytosis"/>
    <property type="evidence" value="ECO:0007669"/>
    <property type="project" value="TreeGrafter"/>
</dbReference>
<dbReference type="InterPro" id="IPR011992">
    <property type="entry name" value="EF-hand-dom_pair"/>
</dbReference>
<keyword evidence="6" id="KW-1185">Reference proteome</keyword>
<protein>
    <submittedName>
        <fullName evidence="5">Cytoskeletal-regulatory complex EF hand</fullName>
    </submittedName>
</protein>
<dbReference type="PANTHER" id="PTHR11216:SF170">
    <property type="entry name" value="DYNAMIN ASSOCIATED PROTEIN 160, ISOFORM D"/>
    <property type="match status" value="1"/>
</dbReference>
<dbReference type="PROSITE" id="PS50031">
    <property type="entry name" value="EH"/>
    <property type="match status" value="1"/>
</dbReference>
<dbReference type="InterPro" id="IPR002048">
    <property type="entry name" value="EF_hand_dom"/>
</dbReference>
<dbReference type="GO" id="GO:0060090">
    <property type="term" value="F:molecular adaptor activity"/>
    <property type="evidence" value="ECO:0007669"/>
    <property type="project" value="TreeGrafter"/>
</dbReference>
<reference evidence="5 6" key="1">
    <citation type="journal article" date="2024" name="BMC Genomics">
        <title>De novo assembly and annotation of Popillia japonica's genome with initial clues to its potential as an invasive pest.</title>
        <authorList>
            <person name="Cucini C."/>
            <person name="Boschi S."/>
            <person name="Funari R."/>
            <person name="Cardaioli E."/>
            <person name="Iannotti N."/>
            <person name="Marturano G."/>
            <person name="Paoli F."/>
            <person name="Bruttini M."/>
            <person name="Carapelli A."/>
            <person name="Frati F."/>
            <person name="Nardi F."/>
        </authorList>
    </citation>
    <scope>NUCLEOTIDE SEQUENCE [LARGE SCALE GENOMIC DNA]</scope>
    <source>
        <strain evidence="5">DMR45628</strain>
    </source>
</reference>
<evidence type="ECO:0000259" key="3">
    <source>
        <dbReference type="PROSITE" id="PS50031"/>
    </source>
</evidence>
<evidence type="ECO:0000256" key="1">
    <source>
        <dbReference type="ARBA" id="ARBA00022837"/>
    </source>
</evidence>
<dbReference type="CDD" id="cd00052">
    <property type="entry name" value="EH"/>
    <property type="match status" value="1"/>
</dbReference>
<dbReference type="InterPro" id="IPR000261">
    <property type="entry name" value="EH_dom"/>
</dbReference>
<evidence type="ECO:0000259" key="4">
    <source>
        <dbReference type="PROSITE" id="PS50222"/>
    </source>
</evidence>
<dbReference type="Gene3D" id="1.10.238.10">
    <property type="entry name" value="EF-hand"/>
    <property type="match status" value="1"/>
</dbReference>
<dbReference type="GO" id="GO:0005509">
    <property type="term" value="F:calcium ion binding"/>
    <property type="evidence" value="ECO:0007669"/>
    <property type="project" value="InterPro"/>
</dbReference>
<dbReference type="SMART" id="SM00027">
    <property type="entry name" value="EH"/>
    <property type="match status" value="1"/>
</dbReference>
<evidence type="ECO:0000313" key="6">
    <source>
        <dbReference type="Proteomes" id="UP001458880"/>
    </source>
</evidence>
<feature type="compositionally biased region" description="Polar residues" evidence="2">
    <location>
        <begin position="291"/>
        <end position="326"/>
    </location>
</feature>
<accession>A0AAW1LY35</accession>
<sequence>MQEHFRITYIFRNLHYLGASEMSQAGTPSSDPWVVLSKERLRYEELFKALKPINGIVTGDQAKGFLLQSQLPPLVLGQIWALADTDADGKMDINEFSIACKLINLKLRGFEIPKVLPPVLLASLKSQTPPAIPPLPNASLINPPPRPEPPKVAPMTSTIPTGIVPPMQSVPIQSAPQAVPQMHPAVPPMQTVQPLLSGIPSMNSQPLVSVPPMTSMAPQTAGTVQPLLPGVQAVVPTATPPLISSTVPLTGPLVSNGAAVPQGAPIIPGISPISTGIVSGSVVPPPHMSPAGSQSSVTAGASNTPRASITSLEKTTSDTRMAQRSQ</sequence>
<keyword evidence="1" id="KW-0106">Calcium</keyword>
<evidence type="ECO:0000313" key="5">
    <source>
        <dbReference type="EMBL" id="KAK9738811.1"/>
    </source>
</evidence>
<name>A0AAW1LY35_POPJA</name>
<organism evidence="5 6">
    <name type="scientific">Popillia japonica</name>
    <name type="common">Japanese beetle</name>
    <dbReference type="NCBI Taxonomy" id="7064"/>
    <lineage>
        <taxon>Eukaryota</taxon>
        <taxon>Metazoa</taxon>
        <taxon>Ecdysozoa</taxon>
        <taxon>Arthropoda</taxon>
        <taxon>Hexapoda</taxon>
        <taxon>Insecta</taxon>
        <taxon>Pterygota</taxon>
        <taxon>Neoptera</taxon>
        <taxon>Endopterygota</taxon>
        <taxon>Coleoptera</taxon>
        <taxon>Polyphaga</taxon>
        <taxon>Scarabaeiformia</taxon>
        <taxon>Scarabaeidae</taxon>
        <taxon>Rutelinae</taxon>
        <taxon>Popillia</taxon>
    </lineage>
</organism>
<evidence type="ECO:0000256" key="2">
    <source>
        <dbReference type="SAM" id="MobiDB-lite"/>
    </source>
</evidence>
<dbReference type="SUPFAM" id="SSF47473">
    <property type="entry name" value="EF-hand"/>
    <property type="match status" value="1"/>
</dbReference>
<proteinExistence type="predicted"/>